<dbReference type="InterPro" id="IPR002491">
    <property type="entry name" value="ABC_transptr_periplasmic_BD"/>
</dbReference>
<dbReference type="AlphaFoldDB" id="A0A3D9JMS1"/>
<comment type="subcellular location">
    <subcellularLocation>
        <location evidence="1">Cell envelope</location>
    </subcellularLocation>
</comment>
<dbReference type="EMBL" id="QRDZ01000016">
    <property type="protein sequence ID" value="RED75264.1"/>
    <property type="molecule type" value="Genomic_DNA"/>
</dbReference>
<feature type="coiled-coil region" evidence="5">
    <location>
        <begin position="191"/>
        <end position="218"/>
    </location>
</feature>
<dbReference type="GO" id="GO:1901678">
    <property type="term" value="P:iron coordination entity transport"/>
    <property type="evidence" value="ECO:0007669"/>
    <property type="project" value="UniProtKB-ARBA"/>
</dbReference>
<accession>A0A3D9JMS1</accession>
<evidence type="ECO:0000256" key="5">
    <source>
        <dbReference type="SAM" id="Coils"/>
    </source>
</evidence>
<keyword evidence="5" id="KW-0175">Coiled coil</keyword>
<dbReference type="Proteomes" id="UP000256977">
    <property type="component" value="Unassembled WGS sequence"/>
</dbReference>
<evidence type="ECO:0000256" key="6">
    <source>
        <dbReference type="SAM" id="MobiDB-lite"/>
    </source>
</evidence>
<evidence type="ECO:0000256" key="4">
    <source>
        <dbReference type="ARBA" id="ARBA00022729"/>
    </source>
</evidence>
<dbReference type="PANTHER" id="PTHR30532:SF29">
    <property type="entry name" value="FE(3+) DICITRATE-BINDING PERIPLASMIC PROTEIN"/>
    <property type="match status" value="1"/>
</dbReference>
<comment type="similarity">
    <text evidence="2">Belongs to the bacterial solute-binding protein 8 family.</text>
</comment>
<evidence type="ECO:0000313" key="9">
    <source>
        <dbReference type="Proteomes" id="UP000256977"/>
    </source>
</evidence>
<keyword evidence="4" id="KW-0732">Signal</keyword>
<comment type="caution">
    <text evidence="8">The sequence shown here is derived from an EMBL/GenBank/DDBJ whole genome shotgun (WGS) entry which is preliminary data.</text>
</comment>
<evidence type="ECO:0000259" key="7">
    <source>
        <dbReference type="PROSITE" id="PS50983"/>
    </source>
</evidence>
<dbReference type="PROSITE" id="PS50983">
    <property type="entry name" value="FE_B12_PBP"/>
    <property type="match status" value="1"/>
</dbReference>
<name>A0A3D9JMS1_9BACL</name>
<dbReference type="SUPFAM" id="SSF53807">
    <property type="entry name" value="Helical backbone' metal receptor"/>
    <property type="match status" value="1"/>
</dbReference>
<feature type="domain" description="Fe/B12 periplasmic-binding" evidence="7">
    <location>
        <begin position="88"/>
        <end position="355"/>
    </location>
</feature>
<reference evidence="8 9" key="1">
    <citation type="submission" date="2018-07" db="EMBL/GenBank/DDBJ databases">
        <title>Genomic Encyclopedia of Type Strains, Phase III (KMG-III): the genomes of soil and plant-associated and newly described type strains.</title>
        <authorList>
            <person name="Whitman W."/>
        </authorList>
    </citation>
    <scope>NUCLEOTIDE SEQUENCE [LARGE SCALE GENOMIC DNA]</scope>
    <source>
        <strain evidence="8 9">CECT 7287</strain>
    </source>
</reference>
<dbReference type="PANTHER" id="PTHR30532">
    <property type="entry name" value="IRON III DICITRATE-BINDING PERIPLASMIC PROTEIN"/>
    <property type="match status" value="1"/>
</dbReference>
<dbReference type="Pfam" id="PF01497">
    <property type="entry name" value="Peripla_BP_2"/>
    <property type="match status" value="1"/>
</dbReference>
<sequence length="355" mass="38540">MIRLERPAGVDQSGSMVSKRLWGFAGLIVLLLAMLTASACGKQETSLETPPSPSQSSSPEASASSEEAQTQTIKHYYGETEVPLHPQRVAVIGHEDIALSLNAPLVYAYGFDGYYLYDRLKALNIPLSESSDLNLNFEAILAAKPDLIILQGYFTDEQGYEKLNKIAPTIAFKPDDWKGNIVVIGQVLGLESKAKEVVAAYEDKLKQAQEAIAAAAGSKNTVAFLRPSDKEIQVFFPSFAPLIYDEVGLKPDASIDEFKKKADGDWGINASLEELPKITADYVFAIYGGSISPAEEYEKENAAAIEVEKLQVWKAMPAVKNDRVFKVSARTWMSSGPIANSSVIDDIKAAVVGSP</sequence>
<dbReference type="GO" id="GO:0030288">
    <property type="term" value="C:outer membrane-bounded periplasmic space"/>
    <property type="evidence" value="ECO:0007669"/>
    <property type="project" value="TreeGrafter"/>
</dbReference>
<organism evidence="8 9">
    <name type="scientific">Cohnella phaseoli</name>
    <dbReference type="NCBI Taxonomy" id="456490"/>
    <lineage>
        <taxon>Bacteria</taxon>
        <taxon>Bacillati</taxon>
        <taxon>Bacillota</taxon>
        <taxon>Bacilli</taxon>
        <taxon>Bacillales</taxon>
        <taxon>Paenibacillaceae</taxon>
        <taxon>Cohnella</taxon>
    </lineage>
</organism>
<evidence type="ECO:0000256" key="2">
    <source>
        <dbReference type="ARBA" id="ARBA00008814"/>
    </source>
</evidence>
<dbReference type="Gene3D" id="3.40.50.1980">
    <property type="entry name" value="Nitrogenase molybdenum iron protein domain"/>
    <property type="match status" value="2"/>
</dbReference>
<protein>
    <submittedName>
        <fullName evidence="8">Iron complex transport system substrate-binding protein</fullName>
    </submittedName>
</protein>
<feature type="region of interest" description="Disordered" evidence="6">
    <location>
        <begin position="43"/>
        <end position="70"/>
    </location>
</feature>
<evidence type="ECO:0000256" key="3">
    <source>
        <dbReference type="ARBA" id="ARBA00022448"/>
    </source>
</evidence>
<proteinExistence type="inferred from homology"/>
<dbReference type="InterPro" id="IPR051313">
    <property type="entry name" value="Bact_iron-sidero_bind"/>
</dbReference>
<gene>
    <name evidence="8" type="ORF">DFP98_11666</name>
</gene>
<evidence type="ECO:0000256" key="1">
    <source>
        <dbReference type="ARBA" id="ARBA00004196"/>
    </source>
</evidence>
<keyword evidence="9" id="KW-1185">Reference proteome</keyword>
<dbReference type="RefSeq" id="WP_246016608.1">
    <property type="nucleotide sequence ID" value="NZ_QRDZ01000016.1"/>
</dbReference>
<keyword evidence="3" id="KW-0813">Transport</keyword>
<evidence type="ECO:0000313" key="8">
    <source>
        <dbReference type="EMBL" id="RED75264.1"/>
    </source>
</evidence>